<keyword evidence="3" id="KW-1185">Reference proteome</keyword>
<dbReference type="STRING" id="2025994.A0A2T3AAG3"/>
<feature type="region of interest" description="Disordered" evidence="1">
    <location>
        <begin position="184"/>
        <end position="206"/>
    </location>
</feature>
<dbReference type="OrthoDB" id="412286at2759"/>
<dbReference type="InterPro" id="IPR042266">
    <property type="entry name" value="PPPDE_sf"/>
</dbReference>
<reference evidence="2 3" key="1">
    <citation type="journal article" date="2018" name="Mycol. Prog.">
        <title>Coniella lustricola, a new species from submerged detritus.</title>
        <authorList>
            <person name="Raudabaugh D.B."/>
            <person name="Iturriaga T."/>
            <person name="Carver A."/>
            <person name="Mondo S."/>
            <person name="Pangilinan J."/>
            <person name="Lipzen A."/>
            <person name="He G."/>
            <person name="Amirebrahimi M."/>
            <person name="Grigoriev I.V."/>
            <person name="Miller A.N."/>
        </authorList>
    </citation>
    <scope>NUCLEOTIDE SEQUENCE [LARGE SCALE GENOMIC DNA]</scope>
    <source>
        <strain evidence="2 3">B22-T-1</strain>
    </source>
</reference>
<dbReference type="Gene3D" id="3.90.1720.30">
    <property type="entry name" value="PPPDE domains"/>
    <property type="match status" value="1"/>
</dbReference>
<name>A0A2T3AAG3_9PEZI</name>
<dbReference type="EMBL" id="KZ678425">
    <property type="protein sequence ID" value="PSR88703.1"/>
    <property type="molecule type" value="Genomic_DNA"/>
</dbReference>
<protein>
    <submittedName>
        <fullName evidence="2">Uncharacterized protein</fullName>
    </submittedName>
</protein>
<organism evidence="2 3">
    <name type="scientific">Coniella lustricola</name>
    <dbReference type="NCBI Taxonomy" id="2025994"/>
    <lineage>
        <taxon>Eukaryota</taxon>
        <taxon>Fungi</taxon>
        <taxon>Dikarya</taxon>
        <taxon>Ascomycota</taxon>
        <taxon>Pezizomycotina</taxon>
        <taxon>Sordariomycetes</taxon>
        <taxon>Sordariomycetidae</taxon>
        <taxon>Diaporthales</taxon>
        <taxon>Schizoparmaceae</taxon>
        <taxon>Coniella</taxon>
    </lineage>
</organism>
<feature type="region of interest" description="Disordered" evidence="1">
    <location>
        <begin position="1"/>
        <end position="20"/>
    </location>
</feature>
<dbReference type="InParanoid" id="A0A2T3AAG3"/>
<evidence type="ECO:0000313" key="3">
    <source>
        <dbReference type="Proteomes" id="UP000241462"/>
    </source>
</evidence>
<evidence type="ECO:0000256" key="1">
    <source>
        <dbReference type="SAM" id="MobiDB-lite"/>
    </source>
</evidence>
<accession>A0A2T3AAG3</accession>
<proteinExistence type="predicted"/>
<gene>
    <name evidence="2" type="ORF">BD289DRAFT_431797</name>
</gene>
<evidence type="ECO:0000313" key="2">
    <source>
        <dbReference type="EMBL" id="PSR88703.1"/>
    </source>
</evidence>
<dbReference type="AlphaFoldDB" id="A0A2T3AAG3"/>
<dbReference type="Proteomes" id="UP000241462">
    <property type="component" value="Unassembled WGS sequence"/>
</dbReference>
<sequence length="206" mass="23016">MSVRSSSSIGGASRSSTVNSVSSTHKLHRIAFQGEDFAHWAMLLPLKTGVPVGLLVHIGVRKDVCHRPVHHELLMHIADTVSTTASEAVVIPGTNVSESQLRQAAEAVFRRSGNNYHMLTNNCQHFCIDVVIWLHQHYPDSVTKEAIRDCEGRGTKAIAFRKFIFWTRFTSEGREARAKAKQAASRQAELAQPRRTVSYRPRMSID</sequence>